<dbReference type="Proteomes" id="UP000321935">
    <property type="component" value="Unassembled WGS sequence"/>
</dbReference>
<evidence type="ECO:0008006" key="3">
    <source>
        <dbReference type="Google" id="ProtNLM"/>
    </source>
</evidence>
<evidence type="ECO:0000313" key="1">
    <source>
        <dbReference type="EMBL" id="TXE05754.1"/>
    </source>
</evidence>
<proteinExistence type="predicted"/>
<dbReference type="PROSITE" id="PS51257">
    <property type="entry name" value="PROKAR_LIPOPROTEIN"/>
    <property type="match status" value="1"/>
</dbReference>
<accession>A0A5C7AD06</accession>
<dbReference type="OrthoDB" id="817827at2"/>
<evidence type="ECO:0000313" key="2">
    <source>
        <dbReference type="Proteomes" id="UP000321935"/>
    </source>
</evidence>
<organism evidence="1 2">
    <name type="scientific">Algoriphagus aquimarinus</name>
    <dbReference type="NCBI Taxonomy" id="237018"/>
    <lineage>
        <taxon>Bacteria</taxon>
        <taxon>Pseudomonadati</taxon>
        <taxon>Bacteroidota</taxon>
        <taxon>Cytophagia</taxon>
        <taxon>Cytophagales</taxon>
        <taxon>Cyclobacteriaceae</taxon>
        <taxon>Algoriphagus</taxon>
    </lineage>
</organism>
<gene>
    <name evidence="1" type="ORF">ESV85_17625</name>
</gene>
<sequence length="367" mass="42675">MKQAINRLFILVYLGITIMSCNRKITQDLPLEIVGYDTTVFKGGNFRYVGTKYRMSDQNNFVLIHQGVELYWFDIQKDSMVRSINLDTTNLVLPQVNMLQALYHEADSSLILFFPQRSKIIHLDSNLEIEKEVNLSGIQELTYMYMPYGQVFFYDSTRQEYYIGMLSGKLEDHRAFSNETRFVGVFDGNSGKLKTSFGEFSEERKKIDAYVNSQGLINFDSFNDEFYIRETVGSSTVNKYDAAGNLENSYDLGSSFLSYNIFENKDGEEWFQASVSDHNYGMKVASTNRIVSFGMLFKDERRNRLNHQGVLFVEDLENQLTYSTLVDPFQMILWASDSEIYLVRYHKEVEEMILVKVKYKFGKSIQD</sequence>
<reference evidence="1 2" key="1">
    <citation type="submission" date="2019-08" db="EMBL/GenBank/DDBJ databases">
        <title>Genomes sequence of Algoriphagus aquimarinus ACAM450.</title>
        <authorList>
            <person name="Bowman J.P."/>
        </authorList>
    </citation>
    <scope>NUCLEOTIDE SEQUENCE [LARGE SCALE GENOMIC DNA]</scope>
    <source>
        <strain evidence="1 2">ACAM 450</strain>
    </source>
</reference>
<comment type="caution">
    <text evidence="1">The sequence shown here is derived from an EMBL/GenBank/DDBJ whole genome shotgun (WGS) entry which is preliminary data.</text>
</comment>
<dbReference type="EMBL" id="VORW01000017">
    <property type="protein sequence ID" value="TXE05754.1"/>
    <property type="molecule type" value="Genomic_DNA"/>
</dbReference>
<name>A0A5C7AD06_9BACT</name>
<protein>
    <recommendedName>
        <fullName evidence="3">TolB-like 6-blade propeller-like</fullName>
    </recommendedName>
</protein>
<dbReference type="RefSeq" id="WP_146919931.1">
    <property type="nucleotide sequence ID" value="NZ_VORW01000017.1"/>
</dbReference>
<dbReference type="AlphaFoldDB" id="A0A5C7AD06"/>